<accession>A0A1A8MKS9</accession>
<dbReference type="EMBL" id="HAEF01016022">
    <property type="protein sequence ID" value="SBR57181.1"/>
    <property type="molecule type" value="Transcribed_RNA"/>
</dbReference>
<reference evidence="1" key="2">
    <citation type="submission" date="2016-06" db="EMBL/GenBank/DDBJ databases">
        <title>The genome of a short-lived fish provides insights into sex chromosome evolution and the genetic control of aging.</title>
        <authorList>
            <person name="Reichwald K."/>
            <person name="Felder M."/>
            <person name="Petzold A."/>
            <person name="Koch P."/>
            <person name="Groth M."/>
            <person name="Platzer M."/>
        </authorList>
    </citation>
    <scope>NUCLEOTIDE SEQUENCE</scope>
    <source>
        <tissue evidence="1">Brain</tissue>
    </source>
</reference>
<protein>
    <submittedName>
        <fullName evidence="1">Uncharacterized protein</fullName>
    </submittedName>
</protein>
<sequence length="45" mass="5249">SFLLFRTSFPFLKRLPSFQTPLGLCVFRNTISCFIFDRSVSLCDK</sequence>
<dbReference type="AlphaFoldDB" id="A0A1A8MKS9"/>
<feature type="non-terminal residue" evidence="1">
    <location>
        <position position="1"/>
    </location>
</feature>
<feature type="non-terminal residue" evidence="1">
    <location>
        <position position="45"/>
    </location>
</feature>
<name>A0A1A8MKS9_9TELE</name>
<organism evidence="1">
    <name type="scientific">Nothobranchius pienaari</name>
    <dbReference type="NCBI Taxonomy" id="704102"/>
    <lineage>
        <taxon>Eukaryota</taxon>
        <taxon>Metazoa</taxon>
        <taxon>Chordata</taxon>
        <taxon>Craniata</taxon>
        <taxon>Vertebrata</taxon>
        <taxon>Euteleostomi</taxon>
        <taxon>Actinopterygii</taxon>
        <taxon>Neopterygii</taxon>
        <taxon>Teleostei</taxon>
        <taxon>Neoteleostei</taxon>
        <taxon>Acanthomorphata</taxon>
        <taxon>Ovalentaria</taxon>
        <taxon>Atherinomorphae</taxon>
        <taxon>Cyprinodontiformes</taxon>
        <taxon>Nothobranchiidae</taxon>
        <taxon>Nothobranchius</taxon>
    </lineage>
</organism>
<gene>
    <name evidence="1" type="primary">Nfu_g_1_020463</name>
</gene>
<reference evidence="1" key="1">
    <citation type="submission" date="2016-05" db="EMBL/GenBank/DDBJ databases">
        <authorList>
            <person name="Lavstsen T."/>
            <person name="Jespersen J.S."/>
        </authorList>
    </citation>
    <scope>NUCLEOTIDE SEQUENCE</scope>
    <source>
        <tissue evidence="1">Brain</tissue>
    </source>
</reference>
<evidence type="ECO:0000313" key="1">
    <source>
        <dbReference type="EMBL" id="SBR57181.1"/>
    </source>
</evidence>
<proteinExistence type="predicted"/>